<dbReference type="Proteomes" id="UP000735874">
    <property type="component" value="Unassembled WGS sequence"/>
</dbReference>
<protein>
    <recommendedName>
        <fullName evidence="6">Transmembrane protein 198</fullName>
    </recommendedName>
</protein>
<evidence type="ECO:0000259" key="9">
    <source>
        <dbReference type="Pfam" id="PF13886"/>
    </source>
</evidence>
<comment type="subcellular location">
    <subcellularLocation>
        <location evidence="1">Membrane</location>
        <topology evidence="1">Multi-pass membrane protein</topology>
    </subcellularLocation>
</comment>
<dbReference type="Pfam" id="PF13886">
    <property type="entry name" value="TM7S3_TM198"/>
    <property type="match status" value="1"/>
</dbReference>
<dbReference type="EMBL" id="MJFZ01000529">
    <property type="protein sequence ID" value="RAW27894.1"/>
    <property type="molecule type" value="Genomic_DNA"/>
</dbReference>
<keyword evidence="5 7" id="KW-0472">Membrane</keyword>
<dbReference type="AlphaFoldDB" id="A0A329RT44"/>
<evidence type="ECO:0000313" key="12">
    <source>
        <dbReference type="EMBL" id="KAG2916272.1"/>
    </source>
</evidence>
<keyword evidence="4 7" id="KW-1133">Transmembrane helix</keyword>
<proteinExistence type="inferred from homology"/>
<dbReference type="InterPro" id="IPR025256">
    <property type="entry name" value="TM7S3/TM198-like_dom"/>
</dbReference>
<dbReference type="GO" id="GO:0005886">
    <property type="term" value="C:plasma membrane"/>
    <property type="evidence" value="ECO:0007669"/>
    <property type="project" value="TreeGrafter"/>
</dbReference>
<dbReference type="EMBL" id="RCMI01000701">
    <property type="protein sequence ID" value="KAG2900302.1"/>
    <property type="molecule type" value="Genomic_DNA"/>
</dbReference>
<feature type="transmembrane region" description="Helical" evidence="7">
    <location>
        <begin position="92"/>
        <end position="125"/>
    </location>
</feature>
<feature type="transmembrane region" description="Helical" evidence="7">
    <location>
        <begin position="204"/>
        <end position="229"/>
    </location>
</feature>
<dbReference type="Proteomes" id="UP000688947">
    <property type="component" value="Unassembled WGS sequence"/>
</dbReference>
<evidence type="ECO:0000313" key="16">
    <source>
        <dbReference type="EMBL" id="RAW27894.1"/>
    </source>
</evidence>
<dbReference type="PANTHER" id="PTHR31247:SF5">
    <property type="entry name" value="DUF4203 DOMAIN-CONTAINING PROTEIN"/>
    <property type="match status" value="1"/>
</dbReference>
<reference evidence="16 17" key="1">
    <citation type="submission" date="2018-01" db="EMBL/GenBank/DDBJ databases">
        <title>Draft genome of the strawberry crown rot pathogen Phytophthora cactorum.</title>
        <authorList>
            <person name="Armitage A.D."/>
            <person name="Lysoe E."/>
            <person name="Nellist C.F."/>
            <person name="Harrison R.J."/>
            <person name="Brurberg M.B."/>
        </authorList>
    </citation>
    <scope>NUCLEOTIDE SEQUENCE [LARGE SCALE GENOMIC DNA]</scope>
    <source>
        <strain evidence="16 17">10300</strain>
    </source>
</reference>
<dbReference type="EMBL" id="RCMV01000642">
    <property type="protein sequence ID" value="KAG3214398.1"/>
    <property type="molecule type" value="Genomic_DNA"/>
</dbReference>
<evidence type="ECO:0000256" key="2">
    <source>
        <dbReference type="ARBA" id="ARBA00006244"/>
    </source>
</evidence>
<dbReference type="Proteomes" id="UP000736787">
    <property type="component" value="Unassembled WGS sequence"/>
</dbReference>
<dbReference type="EMBL" id="RCMG01000699">
    <property type="protein sequence ID" value="KAG2850278.1"/>
    <property type="molecule type" value="Genomic_DNA"/>
</dbReference>
<evidence type="ECO:0000313" key="14">
    <source>
        <dbReference type="EMBL" id="KAG3214398.1"/>
    </source>
</evidence>
<dbReference type="EMBL" id="RCML01000913">
    <property type="protein sequence ID" value="KAG2967719.1"/>
    <property type="molecule type" value="Genomic_DNA"/>
</dbReference>
<dbReference type="VEuPathDB" id="FungiDB:PC110_g15716"/>
<sequence>MRLEAIALMLAICVLRVCGHSRPPRYFPDHLHIEPGVVAEFAIISGLVVCFYGFRLLRLMIFVCGFLVTGLLVSAAFENTFGLKTWVLAASWIGFVVIGIAGGCVALAFFPLGVFVVGSILAYAFTSSLPYRMLPGESSAVLDGAVVVLGGVLAWLLVRPFAIVASSLMGSVAAVRGIGYFAGKYPSSDDIGRFHSYVMRSREPWIYAVPRAWWAYLAAMLVLLVAGMVKQCRDVDKARSYSRIGRYTGWRSSPNIPMP</sequence>
<evidence type="ECO:0000313" key="17">
    <source>
        <dbReference type="Proteomes" id="UP000251314"/>
    </source>
</evidence>
<evidence type="ECO:0000256" key="5">
    <source>
        <dbReference type="ARBA" id="ARBA00023136"/>
    </source>
</evidence>
<dbReference type="PANTHER" id="PTHR31247">
    <property type="entry name" value="TRANSMEMBRANE PROTEIN 198 FAMILY MEMBER"/>
    <property type="match status" value="1"/>
</dbReference>
<comment type="caution">
    <text evidence="16">The sequence shown here is derived from an EMBL/GenBank/DDBJ whole genome shotgun (WGS) entry which is preliminary data.</text>
</comment>
<dbReference type="Proteomes" id="UP000697107">
    <property type="component" value="Unassembled WGS sequence"/>
</dbReference>
<feature type="chain" id="PRO_5040067775" description="Transmembrane protein 198" evidence="8">
    <location>
        <begin position="20"/>
        <end position="259"/>
    </location>
</feature>
<evidence type="ECO:0000256" key="7">
    <source>
        <dbReference type="SAM" id="Phobius"/>
    </source>
</evidence>
<evidence type="ECO:0000256" key="4">
    <source>
        <dbReference type="ARBA" id="ARBA00022989"/>
    </source>
</evidence>
<dbReference type="Proteomes" id="UP000760860">
    <property type="component" value="Unassembled WGS sequence"/>
</dbReference>
<dbReference type="Proteomes" id="UP000774804">
    <property type="component" value="Unassembled WGS sequence"/>
</dbReference>
<dbReference type="EMBL" id="JAENGZ010000801">
    <property type="protein sequence ID" value="KAG6953758.1"/>
    <property type="molecule type" value="Genomic_DNA"/>
</dbReference>
<keyword evidence="3 7" id="KW-0812">Transmembrane</keyword>
<feature type="transmembrane region" description="Helical" evidence="7">
    <location>
        <begin position="59"/>
        <end position="77"/>
    </location>
</feature>
<comment type="similarity">
    <text evidence="2">Belongs to the TMEM198 family.</text>
</comment>
<evidence type="ECO:0000256" key="8">
    <source>
        <dbReference type="SAM" id="SignalP"/>
    </source>
</evidence>
<dbReference type="OrthoDB" id="102260at2759"/>
<dbReference type="Proteomes" id="UP000251314">
    <property type="component" value="Unassembled WGS sequence"/>
</dbReference>
<keyword evidence="8" id="KW-0732">Signal</keyword>
<organism evidence="16 17">
    <name type="scientific">Phytophthora cactorum</name>
    <dbReference type="NCBI Taxonomy" id="29920"/>
    <lineage>
        <taxon>Eukaryota</taxon>
        <taxon>Sar</taxon>
        <taxon>Stramenopiles</taxon>
        <taxon>Oomycota</taxon>
        <taxon>Peronosporomycetes</taxon>
        <taxon>Peronosporales</taxon>
        <taxon>Peronosporaceae</taxon>
        <taxon>Phytophthora</taxon>
    </lineage>
</organism>
<evidence type="ECO:0000313" key="15">
    <source>
        <dbReference type="EMBL" id="KAG6953758.1"/>
    </source>
</evidence>
<evidence type="ECO:0000313" key="13">
    <source>
        <dbReference type="EMBL" id="KAG2967719.1"/>
    </source>
</evidence>
<keyword evidence="17" id="KW-1185">Reference proteome</keyword>
<evidence type="ECO:0000256" key="3">
    <source>
        <dbReference type="ARBA" id="ARBA00022692"/>
    </source>
</evidence>
<feature type="transmembrane region" description="Helical" evidence="7">
    <location>
        <begin position="163"/>
        <end position="183"/>
    </location>
</feature>
<evidence type="ECO:0000256" key="1">
    <source>
        <dbReference type="ARBA" id="ARBA00004141"/>
    </source>
</evidence>
<evidence type="ECO:0000256" key="6">
    <source>
        <dbReference type="ARBA" id="ARBA00049737"/>
    </source>
</evidence>
<feature type="transmembrane region" description="Helical" evidence="7">
    <location>
        <begin position="137"/>
        <end position="157"/>
    </location>
</feature>
<name>A0A329RT44_9STRA</name>
<dbReference type="EMBL" id="RCMK01000683">
    <property type="protein sequence ID" value="KAG2916272.1"/>
    <property type="molecule type" value="Genomic_DNA"/>
</dbReference>
<accession>A0A329RT44</accession>
<reference evidence="15" key="3">
    <citation type="submission" date="2021-01" db="EMBL/GenBank/DDBJ databases">
        <title>Phytophthora aleatoria, a newly-described species from Pinus radiata is distinct from Phytophthora cactorum isolates based on comparative genomics.</title>
        <authorList>
            <person name="Mcdougal R."/>
            <person name="Panda P."/>
            <person name="Williams N."/>
            <person name="Studholme D.J."/>
        </authorList>
    </citation>
    <scope>NUCLEOTIDE SEQUENCE</scope>
    <source>
        <strain evidence="15">NZFS 3830</strain>
    </source>
</reference>
<gene>
    <name evidence="15" type="ORF">JG687_00012212</name>
    <name evidence="16" type="ORF">PC110_g15716</name>
    <name evidence="10" type="ORF">PC113_g16923</name>
    <name evidence="11" type="ORF">PC115_g16257</name>
    <name evidence="12" type="ORF">PC117_g17753</name>
    <name evidence="13" type="ORF">PC118_g18425</name>
    <name evidence="14" type="ORF">PC129_g14691</name>
</gene>
<reference evidence="10" key="2">
    <citation type="submission" date="2018-10" db="EMBL/GenBank/DDBJ databases">
        <title>Effector identification in a new, highly contiguous assembly of the strawberry crown rot pathogen Phytophthora cactorum.</title>
        <authorList>
            <person name="Armitage A.D."/>
            <person name="Nellist C.F."/>
            <person name="Bates H."/>
            <person name="Vickerstaff R.J."/>
            <person name="Harrison R.J."/>
        </authorList>
    </citation>
    <scope>NUCLEOTIDE SEQUENCE</scope>
    <source>
        <strain evidence="10">15-7</strain>
        <strain evidence="11">4032</strain>
        <strain evidence="12">4040</strain>
        <strain evidence="13">P415</strain>
        <strain evidence="14">P421</strain>
    </source>
</reference>
<evidence type="ECO:0000313" key="11">
    <source>
        <dbReference type="EMBL" id="KAG2900302.1"/>
    </source>
</evidence>
<dbReference type="InterPro" id="IPR040236">
    <property type="entry name" value="TMEM198"/>
</dbReference>
<feature type="signal peptide" evidence="8">
    <location>
        <begin position="1"/>
        <end position="19"/>
    </location>
</feature>
<feature type="domain" description="TM7S3/TM198-like" evidence="9">
    <location>
        <begin position="41"/>
        <end position="232"/>
    </location>
</feature>
<evidence type="ECO:0000313" key="10">
    <source>
        <dbReference type="EMBL" id="KAG2850278.1"/>
    </source>
</evidence>
<feature type="transmembrane region" description="Helical" evidence="7">
    <location>
        <begin position="35"/>
        <end position="54"/>
    </location>
</feature>